<evidence type="ECO:0000313" key="1">
    <source>
        <dbReference type="EMBL" id="KAK3690651.1"/>
    </source>
</evidence>
<protein>
    <submittedName>
        <fullName evidence="1">Uncharacterized protein</fullName>
    </submittedName>
</protein>
<comment type="caution">
    <text evidence="1">The sequence shown here is derived from an EMBL/GenBank/DDBJ whole genome shotgun (WGS) entry which is preliminary data.</text>
</comment>
<accession>A0ACC3MIA5</accession>
<name>A0ACC3MIA5_9PEZI</name>
<reference evidence="1" key="1">
    <citation type="submission" date="2023-07" db="EMBL/GenBank/DDBJ databases">
        <title>Black Yeasts Isolated from many extreme environments.</title>
        <authorList>
            <person name="Coleine C."/>
            <person name="Stajich J.E."/>
            <person name="Selbmann L."/>
        </authorList>
    </citation>
    <scope>NUCLEOTIDE SEQUENCE</scope>
    <source>
        <strain evidence="1">CCFEE 5714</strain>
    </source>
</reference>
<dbReference type="EMBL" id="JAUTXU010000283">
    <property type="protein sequence ID" value="KAK3690651.1"/>
    <property type="molecule type" value="Genomic_DNA"/>
</dbReference>
<dbReference type="Proteomes" id="UP001281147">
    <property type="component" value="Unassembled WGS sequence"/>
</dbReference>
<keyword evidence="2" id="KW-1185">Reference proteome</keyword>
<sequence length="4830" mass="534288">MAERLSNVNPHPRMIPGPELLHHLVATDTEDDRVAVEYLASNGSVESLTYTELHSRSDCLAHTIRSTWRRTSEPDDSRFIVPIFLPQCPDLYIAELAVLKAGAAFCPITLDAPEERLRFILQDVSARILLTTSGLAQTLPDLEGTATILVDGTGPRNHAGVEDFEVVPSQPAYIMYTSGSTGLPKGVVLSHSAATQALLAHDDHIPPFSRFLQFASPTFDVSVFEIFFPLFRRCTLVCGERRDLLTDLPGFIERMRVDAAELTPSVASSLLNGRKSVPTLNLLLTIGEMLKRDVVEEFGGSEGNEAVLYGMYGPTEATIHCTLLPAFSKDMSVRNIGIPLDTVSAFILKPTSDEESTHEEVEILPVEEEGELAVGGYQLADEYLNRPEQTAAAFIRHPVYGRLYRTGDRARLTTNGHLECLGRINGGQVKLRGQRVELGEVEYAALKTPGCQTVVADVIKGSLIVFCVCMTDSVSQSDIQDTCRNWLPAFMVPADVLMLKTLPYLASGKVDRKALSQMYCDSKYTDSVSPDVLTPRLRAILDIVSNVLRTSIDGQTDLSAAGLDSISSIRLTSRLKQAGFPQPNAATLLRLRTIHDIDKELDRLDRAETNCSSYQDSVTSEIAKSRDAVINHSSVSHLMSEIDDVVPSTPMQSAMLSETLRDSRAYCNWIELEIDPIREVDEVYQWAIDMLRVDLGNLLRHGSIDSRPDFRSVSAFYTKHAEDARSEEQMEFWQLYLSDFSPTTLPPMTGKSASRKLERTSWLELDVNMPALRERLQSLGCTVPMGLQAALAYLVACYTGNYDVTYGVVLSGRHIPVPGIEHIFGPCLNTLPLRTDLTTTRTFSDLLHLVQDRIREVQNHSLTPLSDIKRAASFSEGPLFDILFVWQQTSLDTEEVNQAVREADSADHHEFNLVLEFEPSPSSIKARITYQKALISKQQVQMLIRQIDILVDLLTHKPNRLIEELANCLPSDALSVSNPSPSFASTGHGLVSQIELRTRSSPSAAALVFAESIGVASARTNVLTYQELNSHANQLAHFLRTLKTFPDELVCICMDKSIHLYIAILAGIKAGFGYLPLVPTTPLPRVQSILRQSRVKLCLCDTDAAPKFESFADVRAVDVTKLELHGFSDDNLAVQLFGSQVAYTVFTSGSTGEPKGVAVTMTNLLGNLQVLAETYRPEPGDRLLQACSQAFDVSVFEIFFAFYTGMCLCSAPNDVLFRDLQASIRALDISHLSLTPTVAALIDPGKVPSVRFLVTAGEAISDLVHRSWAGRGLHQGYGPSETTNICSIKMNVSPGDALGNIGRPLRNTSGFVISLDEDFKLLPLGGLGEYAFGGEQVFRGYVGRDDLNAEKILEHPQYGRLYRSGDIGRILPDGTLLISGRIDDQIKIRGNRVELGEINAIVLKNPNVRDCTTIVLGQDTAQQTLATFVVLQQEEATEDGEQLATVDSHSVSELFNDLEKSLPHYMVPNTIMPVSNLPRTSQGKLDRHALEHRLEELDKTTKSKFSRIHEALEDEEAWSAEEAIIAAALTDTLQIPSHSIARNSSFLALGLNSLTAIALARSVRVRLDSEVTVGMILNNPTCARLHRDIKTQAVVSTITGHWDNSDLLLPHVIEDVKGRHPAEAGNIECILPATPLQQAMLSSGSGSSNSESAYCNSTTLRVNGDVSKLMEAWATMMRRHSILRTQFVATNEPAHPYVQMVLSQLPLPWYQHEACSQSPCASDCDQSQVWALKPFHIDVYTAGSTVKLVLRMHHALYDGTSMFLLLREVESLHREEALRPPVPMAPFLAEAKTHSSESAMAFWSSKLQGYSPRLLPAPPSRKAIMESSIEVQIPISSRALDGYCQRYALSQLAVFQAAFFKVLARTQDTDDICFGNVVSGRSVAVPDIERLVAPCFNTIPIRVKTIGFTSNLELARRMHQYNVDALGYQLTPLRRVQALSKSPSKHLFDTLLLLQPPQSPLDSTVWVIEEDEGPMDMPLVIEIIPKDDSYKLLLHYQDPHVEQATAASLTRAFTSAVESCLKFPSSNVKDFYEYDTNEIAACLASDTTCNGETYEPSISPEDGEVSEEEDMIRRVFADLAGVDEASISRSTSMYQIGLDSLNAAQVAARLRSLGVAVDAADVMESLTPNALAGLAGSRRASTTSPKQPGVDFQAFDQERRQQIASVLDVDEQMFEGVRPCTSSQSGMLAQSLSSEGRLYINHVAYLVPEGVSRADIERAWRAVIARHQVLRMGFHQLQESKYPFAMGIFKPSVATTPIVDAEVDASLVSIECRAAKAIMEAMASQPWRITMQRSDHGITMVLSLHHALYDANSLRIILSDLVQALASSRLKRPTDIDAILQSTLSAEADEEGSTSKYWSELLRESTISKFPDLAATKSKTRWLECASRTCELSLTSVEQFCRREAATIQALGQTVWALLLAAYIGEGKVTFGTVLSGTHIPDAQGTPFPSITTIPVPCDTGRSNADILRHMTKFNGIAHRHRHAPLADIQRLAGNPRGHLFDTVFVYQKTESADNELDWTVVRETAAVDYAASLELEVDSDYNIILRLTTDGSRIPQEHASLMLKQYDRMLMETVSSRNQRPESPLHSILPARHEALPSASDFLHGLFEDTARNYPDRTALEFVDNFSNGTPSIRTWTYMELNERANQIANLLRRSDVPPNSIVAISMNKSPEASFGFLGILKAGCAFLAIDPELPESRVQYILQDSGARMMFVDHSAPSNAGTEVVPYIRLSEACLMDQPSSPVDSEELTTNSVCYCLYTSGTTGTPKGCEITHENAVQAMMAFQRLFSGRWTKTSRWLQFASYWFDVAVLEQFWSWSVGITVVSAPRDLILEDIPHMIRKLRITHIDLTPSLARLVQPEDVPSLWGGVFITGGEALKQGIIDAWGPKKTVCNGYGPTEATIGVTMNRFIGTDAKPSNIGRQFDNVGTCVLHPDEEEAVLRGAVGELCISGKLVGKGYLNRPELTKQSFPFVDWLDARVYRTGDLVRMLSDDSFMFVGRKDSQAKLRGQRLEVSEIDNVIRKSDATIAHVASLVIKADEAARETLVSFITIKDRAQKRELRIDRSGSIQRLVKTAREACIASLPGYMVPTYILPISFLPLTVNNKADNKRLAELFRSCSLEHLNGLQDDEEDAGTLNPTERTICEALAELLPVQQQEITRRSNLFSLGLSSISAISFSSVLKRKGFQKASVTTIMSNPTLRQLSTALTGEQQGYRHDQTSIEQAKLSITAFSQRYGSVAAQTLGLTIDEIETVAPCSPLQQGLILDSLRDDNRPYFNDFCYSFHRADFERLQIALQKLVDTVQLLRTRFIATDDGFAQAVVRSTQPPLSTWAIRQQDFDTLRSEKKEQWLLVNERSLHKPFEVHIVRTNTRAYMIIYVHHALYDGISYDGLFNHLVRIYVSGSVGDLGQSFIRALPYGPLRPIKDGKTFWTARLGSDRQGSLPKTEDAIGDNDPMLTLELSQSTKLEAVRRRLGVSHQAVVQACFEIALRQTIPSIGVYGIVVSGRSIELEGADQILGPMFNTIPQPLIVNSESFLPEYIRRCHNMNVESLPYQHTPLRDIRKWCPTAATFDVLFVFQHKVTLEQPENNEVFQLIAGRPRADYPLACEVEITDEGRMSVTLLAQSQYMSSTHLHCLLASFQSALDHISDEATLGEHFGVESTPDWPKPQANGNTTPYVNGVEDFEWTQQATNIRQTVADVAGLDPSAIDAHSTIFALGLDSIDAVKLASRLKKVGMPIPMSKILQAQTIPKMLRAIETSQRTTEHFEGSSSLGVLTKELETAIRPRLPHSENVEKILPATPHQEGLIADMLRSELHEYFNHDVLRLRPGVDLDQLQNAWQMVIDGTPILRTAFKEVTDPEINAVYAQVVHRSHKLRINHIEAEGIHEHTKTSESIRRDTLANIESEPPLRLTIVTTPSDRYLILSLAHALYDGYSLALLHKDVQRAYRNAFFVRPSYEEVIEEALNATSDDARRFWAGALSGASVHSLSRRSSAGAGSETHRAEIQSNLSVRTVREFCRSNDVSIQALAQTCWALTLAAYTHSLEVLFGVVLACRDTDQAQEIMFPTMNTIVVQSSLHGSRAQMLQYMQSMINDARPYHRTPLRTIQAAAAGRVMRSKDSPLGNDLFDSLFMYQNRPTSNEDSAAPLYDSVGGQSDVEFPVAVEMEAVADKLVIRTACKDNVLDERGTAELLDNIERVLQAIVASPDKPTVDFEGSAVSICRLRPFRLEDSKSKERASVGENTEGEETADAVSPLTQTIVGALAQVAKVPVADVSSASSIESIGIDSISAIKLAAVLRKKSIRLSVSEILRAKTAARMALTAESNTAGHQSGLAKTSSSEIVRQACQRFALEDMAAKAGLELSNVEAILPATAGQVYMLRVWQKTAGQLFYPTFSYQVNGLQDEKKIEDGWSKLLARHAILRTVFCATGDQELPMLQVVLRDAPRIVGDESDPEKTEGGERQQQPMVSLRARKTDEGYLLDLKIHHALYDAVSLPLLIEDLHLLLSEQRLPDRKLVYTDFLALTTMQQALNERRAFWTDYLHDVRPMRLRQPQTDGAHKRVGIFKPGIFSMAAELEAVARREGLSLQAILFAAYAKVYAGLTAASGNEARDVVLGIYLSNRSHLTDLESLPAPTVNLVPLLVRSPNETSILELAKDVQRDLQAIGDTASRCSVGLWEVVEWTGVQVDTFVNFLKLPDSPNEHEEGGSRSEQDGGVLIRPVDGLRLQERLQVVEAPQNPTEKMLPELEELKGSVVDAYQVSHMLVHRMDFSRAVTDKCQHSLDIEMTVTNDGKLDAGLFCAEEMLGLERAGEALQEMVLMLEKVVGKARE</sequence>
<evidence type="ECO:0000313" key="2">
    <source>
        <dbReference type="Proteomes" id="UP001281147"/>
    </source>
</evidence>
<proteinExistence type="predicted"/>
<gene>
    <name evidence="1" type="ORF">LTR37_019053</name>
</gene>
<organism evidence="1 2">
    <name type="scientific">Vermiconidia calcicola</name>
    <dbReference type="NCBI Taxonomy" id="1690605"/>
    <lineage>
        <taxon>Eukaryota</taxon>
        <taxon>Fungi</taxon>
        <taxon>Dikarya</taxon>
        <taxon>Ascomycota</taxon>
        <taxon>Pezizomycotina</taxon>
        <taxon>Dothideomycetes</taxon>
        <taxon>Dothideomycetidae</taxon>
        <taxon>Mycosphaerellales</taxon>
        <taxon>Extremaceae</taxon>
        <taxon>Vermiconidia</taxon>
    </lineage>
</organism>